<dbReference type="RefSeq" id="WP_172585285.1">
    <property type="nucleotide sequence ID" value="NZ_BLAM01000210.1"/>
</dbReference>
<gene>
    <name evidence="1" type="ORF">SY212_21970</name>
</gene>
<reference evidence="1" key="1">
    <citation type="submission" date="2019-10" db="EMBL/GenBank/DDBJ databases">
        <title>Lactobacillus agilis SY212 Whole Genome Sequencing Project.</title>
        <authorList>
            <person name="Suzuki S."/>
            <person name="Endo A."/>
            <person name="Maeno S."/>
            <person name="Shiwa Y."/>
            <person name="Matsutani M."/>
            <person name="Kajikawa A."/>
        </authorList>
    </citation>
    <scope>NUCLEOTIDE SEQUENCE</scope>
    <source>
        <strain evidence="1">SY212</strain>
    </source>
</reference>
<dbReference type="InterPro" id="IPR043502">
    <property type="entry name" value="DNA/RNA_pol_sf"/>
</dbReference>
<proteinExistence type="predicted"/>
<evidence type="ECO:0000313" key="1">
    <source>
        <dbReference type="EMBL" id="GET07167.1"/>
    </source>
</evidence>
<dbReference type="Proteomes" id="UP000494265">
    <property type="component" value="Unassembled WGS sequence"/>
</dbReference>
<accession>A0A6F9XPP5</accession>
<organism evidence="1">
    <name type="scientific">Ligilactobacillus agilis</name>
    <dbReference type="NCBI Taxonomy" id="1601"/>
    <lineage>
        <taxon>Bacteria</taxon>
        <taxon>Bacillati</taxon>
        <taxon>Bacillota</taxon>
        <taxon>Bacilli</taxon>
        <taxon>Lactobacillales</taxon>
        <taxon>Lactobacillaceae</taxon>
        <taxon>Ligilactobacillus</taxon>
    </lineage>
</organism>
<protein>
    <submittedName>
        <fullName evidence="1">Uncharacterized protein</fullName>
    </submittedName>
</protein>
<dbReference type="SUPFAM" id="SSF56672">
    <property type="entry name" value="DNA/RNA polymerases"/>
    <property type="match status" value="1"/>
</dbReference>
<dbReference type="EMBL" id="BLAM01000210">
    <property type="protein sequence ID" value="GET07167.1"/>
    <property type="molecule type" value="Genomic_DNA"/>
</dbReference>
<dbReference type="AlphaFoldDB" id="A0A6F9XPP5"/>
<comment type="caution">
    <text evidence="1">The sequence shown here is derived from an EMBL/GenBank/DDBJ whole genome shotgun (WGS) entry which is preliminary data.</text>
</comment>
<sequence>MEQYQDTPIKIQIENLRNMPDMLNVIQRYNALPSADVTKSNIISELDPRYRNRDAKDQGWRISYNSFPKQNVLLSYLINLMCYNGQTKQRFIHDKNNKYELTPELVYTLNEKINSTTNQLDIPKNVKPQYNAWLQSNRYLDIATANPTDISLERIGLNLGYTVNIHANDKIEQTILNSVNKCMLTQKVFELPEYQATITAKNKLLNNYKHLVYQQKYPKTKQTYNDYQHVYTNRLTVNSTSQKFAERTIAPYDDMKIIDDPTINFLYPKNGTTKPVDILNKIQQLLNYQLGNNSLTQAQKTEVMTNFQHIYNFCKQFEGKNVNQSIATPTNPYFDTKKAKTTSLTVRFVQPTYQQTNDGLYHDEYGNSLTSWVKIGLGGVHGNEVKIINSLDETKQGLLDNKGNIREQYKYTSDVTNAIHQDFASYYPRLLINLNVFKNEHGQDIYKELYQERIANKNKGPAFQELQLAQKLVLNSASGGADANFNTNIRCNNKALAMRLIGQVFAWYIGQSLAMQGAKIVSINTDGLYTSGISEKLNQEILDREVANLQLEIEPENIQRFISKDANNRIEITDKLVTNGANVKNAQNINVSKALDHAAICDYILVKYLIQNQDSLFKSFDKNEAQKILSNYLQNQQIDPVEKLRYLQIPIIGNHTNYTYHFLQNNNQQVLMLPETNRIFPVKTGENNIYLKAIKGNYIAKNNPNKTLKILKAKLQKQGFDYEVIQDKLRIGIPADEVLSHDELAINLLRNHLGQTKFEQEFEQIITKQSLLDKNLRELKLSKVKNMNENQPVFIFNNNLATFNNPTQFINTQLDTEYYINYVEKVFNRWKN</sequence>
<name>A0A6F9XPP5_9LACO</name>